<dbReference type="Gene3D" id="3.40.50.2300">
    <property type="match status" value="1"/>
</dbReference>
<dbReference type="InterPro" id="IPR036061">
    <property type="entry name" value="CheW-like_dom_sf"/>
</dbReference>
<feature type="modified residue" description="4-aspartylphosphate" evidence="1">
    <location>
        <position position="240"/>
    </location>
</feature>
<dbReference type="HOGENOM" id="CLU_048995_0_0_6"/>
<dbReference type="Pfam" id="PF00072">
    <property type="entry name" value="Response_reg"/>
    <property type="match status" value="1"/>
</dbReference>
<dbReference type="SUPFAM" id="SSF52172">
    <property type="entry name" value="CheY-like"/>
    <property type="match status" value="1"/>
</dbReference>
<dbReference type="eggNOG" id="COG0835">
    <property type="taxonomic scope" value="Bacteria"/>
</dbReference>
<evidence type="ECO:0000259" key="3">
    <source>
        <dbReference type="PROSITE" id="PS50851"/>
    </source>
</evidence>
<dbReference type="SMART" id="SM00448">
    <property type="entry name" value="REC"/>
    <property type="match status" value="1"/>
</dbReference>
<dbReference type="OrthoDB" id="9806105at2"/>
<dbReference type="PANTHER" id="PTHR47233:SF3">
    <property type="entry name" value="CHEMOTAXIS PROTEIN CHEV"/>
    <property type="match status" value="1"/>
</dbReference>
<evidence type="ECO:0000313" key="5">
    <source>
        <dbReference type="Proteomes" id="UP000001962"/>
    </source>
</evidence>
<dbReference type="RefSeq" id="WP_011628640.1">
    <property type="nucleotide sequence ID" value="NC_008340.1"/>
</dbReference>
<dbReference type="GO" id="GO:0006935">
    <property type="term" value="P:chemotaxis"/>
    <property type="evidence" value="ECO:0007669"/>
    <property type="project" value="InterPro"/>
</dbReference>
<dbReference type="SMART" id="SM00260">
    <property type="entry name" value="CheW"/>
    <property type="match status" value="1"/>
</dbReference>
<dbReference type="EMBL" id="CP000453">
    <property type="protein sequence ID" value="ABI56245.1"/>
    <property type="molecule type" value="Genomic_DNA"/>
</dbReference>
<dbReference type="PROSITE" id="PS50851">
    <property type="entry name" value="CHEW"/>
    <property type="match status" value="1"/>
</dbReference>
<evidence type="ECO:0000259" key="2">
    <source>
        <dbReference type="PROSITE" id="PS50110"/>
    </source>
</evidence>
<dbReference type="InterPro" id="IPR011006">
    <property type="entry name" value="CheY-like_superfamily"/>
</dbReference>
<feature type="domain" description="CheW-like" evidence="3">
    <location>
        <begin position="19"/>
        <end position="158"/>
    </location>
</feature>
<organism evidence="4 5">
    <name type="scientific">Alkalilimnicola ehrlichii (strain ATCC BAA-1101 / DSM 17681 / MLHE-1)</name>
    <dbReference type="NCBI Taxonomy" id="187272"/>
    <lineage>
        <taxon>Bacteria</taxon>
        <taxon>Pseudomonadati</taxon>
        <taxon>Pseudomonadota</taxon>
        <taxon>Gammaproteobacteria</taxon>
        <taxon>Chromatiales</taxon>
        <taxon>Ectothiorhodospiraceae</taxon>
        <taxon>Alkalilimnicola</taxon>
    </lineage>
</organism>
<dbReference type="InterPro" id="IPR002545">
    <property type="entry name" value="CheW-lke_dom"/>
</dbReference>
<evidence type="ECO:0000313" key="4">
    <source>
        <dbReference type="EMBL" id="ABI56245.1"/>
    </source>
</evidence>
<dbReference type="PIRSF" id="PIRSF002867">
    <property type="entry name" value="CheV"/>
    <property type="match status" value="1"/>
</dbReference>
<keyword evidence="5" id="KW-1185">Reference proteome</keyword>
<dbReference type="InterPro" id="IPR024181">
    <property type="entry name" value="Chemotax_regulator_CheV"/>
</dbReference>
<gene>
    <name evidence="4" type="ordered locus">Mlg_0891</name>
</gene>
<dbReference type="PANTHER" id="PTHR47233">
    <property type="entry name" value="CHEMOTAXIS PROTEIN CHEV"/>
    <property type="match status" value="1"/>
</dbReference>
<dbReference type="Pfam" id="PF01584">
    <property type="entry name" value="CheW"/>
    <property type="match status" value="1"/>
</dbReference>
<sequence>MSQILHAVDQRTQLAGRNRMELLLFHFGGAQRYGINVFKVREVIPAPRLSRVPQSHPVARGIAHIRGQTIPVLDLSMAVGGPPLDVGDGGYVVVTEYNRTVQGFLVAGVDRIVNLQWEDVLPPPSQGSGETYLTAIARIEGKMVQIIDVEKVLAELNAAGGLDPRQVEGGADEALQGAEGWHVLVADDSVIARRQVVHTVEDLGLACTAVRDGLEALEQLKAWTGETPSPLDRLLMVISDVEMPRMDGYTLTSRIRTDEALQGLHVLLHSSLSGVFNERMVQQVGADDFLSKFRSNELAARVENRLAAVTQR</sequence>
<proteinExistence type="predicted"/>
<evidence type="ECO:0000256" key="1">
    <source>
        <dbReference type="PROSITE-ProRule" id="PRU00169"/>
    </source>
</evidence>
<protein>
    <submittedName>
        <fullName evidence="4">Response regulator receiver modulated CheW protein</fullName>
    </submittedName>
</protein>
<dbReference type="Gene3D" id="2.30.30.40">
    <property type="entry name" value="SH3 Domains"/>
    <property type="match status" value="1"/>
</dbReference>
<dbReference type="InterPro" id="IPR001789">
    <property type="entry name" value="Sig_transdc_resp-reg_receiver"/>
</dbReference>
<name>Q0AA92_ALKEH</name>
<keyword evidence="1" id="KW-0597">Phosphoprotein</keyword>
<dbReference type="AlphaFoldDB" id="Q0AA92"/>
<dbReference type="SUPFAM" id="SSF50341">
    <property type="entry name" value="CheW-like"/>
    <property type="match status" value="1"/>
</dbReference>
<reference evidence="5" key="1">
    <citation type="submission" date="2006-08" db="EMBL/GenBank/DDBJ databases">
        <title>Complete sequence of Alkalilimnicola ehrilichei MLHE-1.</title>
        <authorList>
            <person name="Copeland A."/>
            <person name="Lucas S."/>
            <person name="Lapidus A."/>
            <person name="Barry K."/>
            <person name="Detter J.C."/>
            <person name="Glavina del Rio T."/>
            <person name="Hammon N."/>
            <person name="Israni S."/>
            <person name="Dalin E."/>
            <person name="Tice H."/>
            <person name="Pitluck S."/>
            <person name="Sims D."/>
            <person name="Brettin T."/>
            <person name="Bruce D."/>
            <person name="Han C."/>
            <person name="Tapia R."/>
            <person name="Gilna P."/>
            <person name="Schmutz J."/>
            <person name="Larimer F."/>
            <person name="Land M."/>
            <person name="Hauser L."/>
            <person name="Kyrpides N."/>
            <person name="Mikhailova N."/>
            <person name="Oremland R.S."/>
            <person name="Hoeft S.E."/>
            <person name="Switzer-Blum J."/>
            <person name="Kulp T."/>
            <person name="King G."/>
            <person name="Tabita R."/>
            <person name="Witte B."/>
            <person name="Santini J.M."/>
            <person name="Basu P."/>
            <person name="Hollibaugh J.T."/>
            <person name="Xie G."/>
            <person name="Stolz J.F."/>
            <person name="Richardson P."/>
        </authorList>
    </citation>
    <scope>NUCLEOTIDE SEQUENCE [LARGE SCALE GENOMIC DNA]</scope>
    <source>
        <strain evidence="5">ATCC BAA-1101 / DSM 17681 / MLHE-1</strain>
    </source>
</reference>
<dbReference type="PROSITE" id="PS50110">
    <property type="entry name" value="RESPONSE_REGULATORY"/>
    <property type="match status" value="1"/>
</dbReference>
<dbReference type="KEGG" id="aeh:Mlg_0891"/>
<dbReference type="Gene3D" id="2.40.50.180">
    <property type="entry name" value="CheA-289, Domain 4"/>
    <property type="match status" value="1"/>
</dbReference>
<dbReference type="eggNOG" id="COG0784">
    <property type="taxonomic scope" value="Bacteria"/>
</dbReference>
<dbReference type="Proteomes" id="UP000001962">
    <property type="component" value="Chromosome"/>
</dbReference>
<dbReference type="GO" id="GO:0000160">
    <property type="term" value="P:phosphorelay signal transduction system"/>
    <property type="evidence" value="ECO:0007669"/>
    <property type="project" value="InterPro"/>
</dbReference>
<accession>Q0AA92</accession>
<feature type="domain" description="Response regulatory" evidence="2">
    <location>
        <begin position="182"/>
        <end position="307"/>
    </location>
</feature>